<name>A0A397SSE4_9GLOM</name>
<evidence type="ECO:0000313" key="1">
    <source>
        <dbReference type="EMBL" id="RIA85781.1"/>
    </source>
</evidence>
<dbReference type="AlphaFoldDB" id="A0A397SSE4"/>
<comment type="caution">
    <text evidence="1">The sequence shown here is derived from an EMBL/GenBank/DDBJ whole genome shotgun (WGS) entry which is preliminary data.</text>
</comment>
<keyword evidence="2" id="KW-1185">Reference proteome</keyword>
<dbReference type="EMBL" id="QKYT01000405">
    <property type="protein sequence ID" value="RIA85781.1"/>
    <property type="molecule type" value="Genomic_DNA"/>
</dbReference>
<reference evidence="1 2" key="1">
    <citation type="submission" date="2018-06" db="EMBL/GenBank/DDBJ databases">
        <title>Comparative genomics reveals the genomic features of Rhizophagus irregularis, R. cerebriforme, R. diaphanum and Gigaspora rosea, and their symbiotic lifestyle signature.</title>
        <authorList>
            <person name="Morin E."/>
            <person name="San Clemente H."/>
            <person name="Chen E.C.H."/>
            <person name="De La Providencia I."/>
            <person name="Hainaut M."/>
            <person name="Kuo A."/>
            <person name="Kohler A."/>
            <person name="Murat C."/>
            <person name="Tang N."/>
            <person name="Roy S."/>
            <person name="Loubradou J."/>
            <person name="Henrissat B."/>
            <person name="Grigoriev I.V."/>
            <person name="Corradi N."/>
            <person name="Roux C."/>
            <person name="Martin F.M."/>
        </authorList>
    </citation>
    <scope>NUCLEOTIDE SEQUENCE [LARGE SCALE GENOMIC DNA]</scope>
    <source>
        <strain evidence="1 2">DAOM 227022</strain>
    </source>
</reference>
<protein>
    <submittedName>
        <fullName evidence="1">Uncharacterized protein</fullName>
    </submittedName>
</protein>
<accession>A0A397SSE4</accession>
<evidence type="ECO:0000313" key="2">
    <source>
        <dbReference type="Proteomes" id="UP000265703"/>
    </source>
</evidence>
<gene>
    <name evidence="1" type="ORF">C1645_830297</name>
</gene>
<proteinExistence type="predicted"/>
<organism evidence="1 2">
    <name type="scientific">Glomus cerebriforme</name>
    <dbReference type="NCBI Taxonomy" id="658196"/>
    <lineage>
        <taxon>Eukaryota</taxon>
        <taxon>Fungi</taxon>
        <taxon>Fungi incertae sedis</taxon>
        <taxon>Mucoromycota</taxon>
        <taxon>Glomeromycotina</taxon>
        <taxon>Glomeromycetes</taxon>
        <taxon>Glomerales</taxon>
        <taxon>Glomeraceae</taxon>
        <taxon>Glomus</taxon>
    </lineage>
</organism>
<sequence>MIYKIENNYGTGNWLENKYEFSEFLDYCDKLKKIKNAADFDNLPSGPLFNMMNSVKASKNAHVASTIYFLIHSLQPFYTYPLSQLQSISIYLLLLSQLIPYLPLLSQLILTYLPSLSQLISTYLPPILQLTSIPHLNNDSNPIEKVIF</sequence>
<dbReference type="OrthoDB" id="2442389at2759"/>
<dbReference type="Proteomes" id="UP000265703">
    <property type="component" value="Unassembled WGS sequence"/>
</dbReference>